<dbReference type="InterPro" id="IPR012942">
    <property type="entry name" value="SRR1-like"/>
</dbReference>
<gene>
    <name evidence="3" type="ORF">B0H67DRAFT_638651</name>
</gene>
<reference evidence="3" key="1">
    <citation type="submission" date="2023-06" db="EMBL/GenBank/DDBJ databases">
        <title>Genome-scale phylogeny and comparative genomics of the fungal order Sordariales.</title>
        <authorList>
            <consortium name="Lawrence Berkeley National Laboratory"/>
            <person name="Hensen N."/>
            <person name="Bonometti L."/>
            <person name="Westerberg I."/>
            <person name="Brannstrom I.O."/>
            <person name="Guillou S."/>
            <person name="Cros-Aarteil S."/>
            <person name="Calhoun S."/>
            <person name="Haridas S."/>
            <person name="Kuo A."/>
            <person name="Mondo S."/>
            <person name="Pangilinan J."/>
            <person name="Riley R."/>
            <person name="Labutti K."/>
            <person name="Andreopoulos B."/>
            <person name="Lipzen A."/>
            <person name="Chen C."/>
            <person name="Yanf M."/>
            <person name="Daum C."/>
            <person name="Ng V."/>
            <person name="Clum A."/>
            <person name="Steindorff A."/>
            <person name="Ohm R."/>
            <person name="Martin F."/>
            <person name="Silar P."/>
            <person name="Natvig D."/>
            <person name="Lalanne C."/>
            <person name="Gautier V."/>
            <person name="Ament-Velasquez S.L."/>
            <person name="Kruys A."/>
            <person name="Hutchinson M.I."/>
            <person name="Powell A.J."/>
            <person name="Barry K."/>
            <person name="Miller A.N."/>
            <person name="Grigoriev I.V."/>
            <person name="Debuchy R."/>
            <person name="Gladieux P."/>
            <person name="Thoren M.H."/>
            <person name="Johannesson H."/>
        </authorList>
    </citation>
    <scope>NUCLEOTIDE SEQUENCE</scope>
    <source>
        <strain evidence="3">SMH4607-1</strain>
    </source>
</reference>
<feature type="region of interest" description="Disordered" evidence="1">
    <location>
        <begin position="1"/>
        <end position="44"/>
    </location>
</feature>
<protein>
    <recommendedName>
        <fullName evidence="2">SRR1-like domain-containing protein</fullName>
    </recommendedName>
</protein>
<dbReference type="PANTHER" id="PTHR42080">
    <property type="entry name" value="SRR1 DOMAIN-CONTAINING PROTEIN"/>
    <property type="match status" value="1"/>
</dbReference>
<dbReference type="Pfam" id="PF07985">
    <property type="entry name" value="SRR1"/>
    <property type="match status" value="1"/>
</dbReference>
<organism evidence="3 4">
    <name type="scientific">Lasiosphaeris hirsuta</name>
    <dbReference type="NCBI Taxonomy" id="260670"/>
    <lineage>
        <taxon>Eukaryota</taxon>
        <taxon>Fungi</taxon>
        <taxon>Dikarya</taxon>
        <taxon>Ascomycota</taxon>
        <taxon>Pezizomycotina</taxon>
        <taxon>Sordariomycetes</taxon>
        <taxon>Sordariomycetidae</taxon>
        <taxon>Sordariales</taxon>
        <taxon>Lasiosphaeriaceae</taxon>
        <taxon>Lasiosphaeris</taxon>
    </lineage>
</organism>
<feature type="domain" description="SRR1-like" evidence="2">
    <location>
        <begin position="81"/>
        <end position="245"/>
    </location>
</feature>
<dbReference type="AlphaFoldDB" id="A0AA40ECA9"/>
<evidence type="ECO:0000313" key="4">
    <source>
        <dbReference type="Proteomes" id="UP001172102"/>
    </source>
</evidence>
<sequence length="264" mass="29287">MDTEDGDWSLVSHKRGRGCGQAQSQGRAKQVDGRLVGIQPNPNPEFTVSDMQKYHDAVRQDWHASECWQILREILVAASSAPNRPIIKRAICLGPGSFDPANGSFSMRRTAHMQTEAFCSIVDTLESNADQKIIRVVQEPGFTQADKDFCSHIRLEAVETPCAFSLVDESTMVFGIHMELGTYHRALLAPPGIFIGADLSEWENLLAFNPALEELMAPLREIDATYDKHAFPDLNYMFSGTAIYFRGSQQATERPPTQADGALI</sequence>
<evidence type="ECO:0000259" key="2">
    <source>
        <dbReference type="Pfam" id="PF07985"/>
    </source>
</evidence>
<comment type="caution">
    <text evidence="3">The sequence shown here is derived from an EMBL/GenBank/DDBJ whole genome shotgun (WGS) entry which is preliminary data.</text>
</comment>
<dbReference type="Proteomes" id="UP001172102">
    <property type="component" value="Unassembled WGS sequence"/>
</dbReference>
<dbReference type="EMBL" id="JAUKUA010000001">
    <property type="protein sequence ID" value="KAK0730113.1"/>
    <property type="molecule type" value="Genomic_DNA"/>
</dbReference>
<proteinExistence type="predicted"/>
<evidence type="ECO:0000256" key="1">
    <source>
        <dbReference type="SAM" id="MobiDB-lite"/>
    </source>
</evidence>
<keyword evidence="4" id="KW-1185">Reference proteome</keyword>
<dbReference type="PANTHER" id="PTHR42080:SF1">
    <property type="entry name" value="SRR1-LIKE DOMAIN-CONTAINING PROTEIN"/>
    <property type="match status" value="1"/>
</dbReference>
<accession>A0AA40ECA9</accession>
<name>A0AA40ECA9_9PEZI</name>
<evidence type="ECO:0000313" key="3">
    <source>
        <dbReference type="EMBL" id="KAK0730113.1"/>
    </source>
</evidence>